<organism evidence="1 2">
    <name type="scientific">Cylindrodendrum hubeiense</name>
    <dbReference type="NCBI Taxonomy" id="595255"/>
    <lineage>
        <taxon>Eukaryota</taxon>
        <taxon>Fungi</taxon>
        <taxon>Dikarya</taxon>
        <taxon>Ascomycota</taxon>
        <taxon>Pezizomycotina</taxon>
        <taxon>Sordariomycetes</taxon>
        <taxon>Hypocreomycetidae</taxon>
        <taxon>Hypocreales</taxon>
        <taxon>Nectriaceae</taxon>
        <taxon>Cylindrodendrum</taxon>
    </lineage>
</organism>
<evidence type="ECO:0000313" key="1">
    <source>
        <dbReference type="EMBL" id="KAF7532831.1"/>
    </source>
</evidence>
<dbReference type="AlphaFoldDB" id="A0A9P5GS03"/>
<keyword evidence="2" id="KW-1185">Reference proteome</keyword>
<reference evidence="1" key="1">
    <citation type="submission" date="2020-03" db="EMBL/GenBank/DDBJ databases">
        <title>Draft Genome Sequence of Cylindrodendrum hubeiense.</title>
        <authorList>
            <person name="Buettner E."/>
            <person name="Kellner H."/>
        </authorList>
    </citation>
    <scope>NUCLEOTIDE SEQUENCE</scope>
    <source>
        <strain evidence="1">IHI 201604</strain>
    </source>
</reference>
<proteinExistence type="predicted"/>
<comment type="caution">
    <text evidence="1">The sequence shown here is derived from an EMBL/GenBank/DDBJ whole genome shotgun (WGS) entry which is preliminary data.</text>
</comment>
<sequence length="122" mass="14043">MQCGGSRQRIDALEPHLSHVSWQMQVLREDAGPWGKQVRKEGAKALRHRDEEWKILEPVLRSDAPAQKRDPLYVGQGVIPHLVQGMRWLGDMVGLPILDKSNALETTNFQSQDRNSIRRDYF</sequence>
<evidence type="ECO:0000313" key="2">
    <source>
        <dbReference type="Proteomes" id="UP000722485"/>
    </source>
</evidence>
<gene>
    <name evidence="1" type="ORF">G7Z17_g13592</name>
</gene>
<protein>
    <submittedName>
        <fullName evidence="1">Uncharacterized protein</fullName>
    </submittedName>
</protein>
<name>A0A9P5GS03_9HYPO</name>
<dbReference type="Proteomes" id="UP000722485">
    <property type="component" value="Unassembled WGS sequence"/>
</dbReference>
<accession>A0A9P5GS03</accession>
<dbReference type="EMBL" id="JAANBB010000870">
    <property type="protein sequence ID" value="KAF7532831.1"/>
    <property type="molecule type" value="Genomic_DNA"/>
</dbReference>